<proteinExistence type="predicted"/>
<dbReference type="EMBL" id="JBHSOA010000009">
    <property type="protein sequence ID" value="MFC5851402.1"/>
    <property type="molecule type" value="Genomic_DNA"/>
</dbReference>
<dbReference type="InterPro" id="IPR036890">
    <property type="entry name" value="HATPase_C_sf"/>
</dbReference>
<feature type="compositionally biased region" description="Basic and acidic residues" evidence="2">
    <location>
        <begin position="99"/>
        <end position="112"/>
    </location>
</feature>
<keyword evidence="4" id="KW-0067">ATP-binding</keyword>
<name>A0ABW1DTD7_9ACTN</name>
<dbReference type="Proteomes" id="UP001596180">
    <property type="component" value="Unassembled WGS sequence"/>
</dbReference>
<evidence type="ECO:0000313" key="5">
    <source>
        <dbReference type="Proteomes" id="UP001596180"/>
    </source>
</evidence>
<dbReference type="GO" id="GO:0005524">
    <property type="term" value="F:ATP binding"/>
    <property type="evidence" value="ECO:0007669"/>
    <property type="project" value="UniProtKB-KW"/>
</dbReference>
<evidence type="ECO:0000313" key="4">
    <source>
        <dbReference type="EMBL" id="MFC5851402.1"/>
    </source>
</evidence>
<feature type="domain" description="Histidine kinase/HSP90-like ATPase" evidence="3">
    <location>
        <begin position="27"/>
        <end position="149"/>
    </location>
</feature>
<dbReference type="Pfam" id="PF13581">
    <property type="entry name" value="HATPase_c_2"/>
    <property type="match status" value="1"/>
</dbReference>
<keyword evidence="1" id="KW-0723">Serine/threonine-protein kinase</keyword>
<evidence type="ECO:0000256" key="2">
    <source>
        <dbReference type="SAM" id="MobiDB-lite"/>
    </source>
</evidence>
<keyword evidence="4" id="KW-0547">Nucleotide-binding</keyword>
<comment type="caution">
    <text evidence="4">The sequence shown here is derived from an EMBL/GenBank/DDBJ whole genome shotgun (WGS) entry which is preliminary data.</text>
</comment>
<accession>A0ABW1DTD7</accession>
<dbReference type="PANTHER" id="PTHR35526">
    <property type="entry name" value="ANTI-SIGMA-F FACTOR RSBW-RELATED"/>
    <property type="match status" value="1"/>
</dbReference>
<organism evidence="4 5">
    <name type="scientific">Streptomyces chlorus</name>
    <dbReference type="NCBI Taxonomy" id="887452"/>
    <lineage>
        <taxon>Bacteria</taxon>
        <taxon>Bacillati</taxon>
        <taxon>Actinomycetota</taxon>
        <taxon>Actinomycetes</taxon>
        <taxon>Kitasatosporales</taxon>
        <taxon>Streptomycetaceae</taxon>
        <taxon>Streptomyces</taxon>
    </lineage>
</organism>
<keyword evidence="1" id="KW-0808">Transferase</keyword>
<dbReference type="Gene3D" id="3.30.565.10">
    <property type="entry name" value="Histidine kinase-like ATPase, C-terminal domain"/>
    <property type="match status" value="1"/>
</dbReference>
<keyword evidence="5" id="KW-1185">Reference proteome</keyword>
<sequence>MTSSPRRQRPAASALLFAEQRVFTLRFSATPRGARLARRLASQQMDAWGWAYGSPVHDTVELVVAELAANAATHGRVPGRDAELRLTAEPGSGLVRIEVSDARGERQPRPETGDTEADGGRGLLLVAALTDAWGVVERLGGPGKTVWAVISAKTDAVPVGDDRSPDPLTRFLGTYAADGADPAGARTG</sequence>
<keyword evidence="1" id="KW-0418">Kinase</keyword>
<dbReference type="InterPro" id="IPR050267">
    <property type="entry name" value="Anti-sigma-factor_SerPK"/>
</dbReference>
<gene>
    <name evidence="4" type="ORF">ACFPZI_06000</name>
</gene>
<dbReference type="RefSeq" id="WP_381359110.1">
    <property type="nucleotide sequence ID" value="NZ_JBHSOA010000009.1"/>
</dbReference>
<evidence type="ECO:0000259" key="3">
    <source>
        <dbReference type="Pfam" id="PF13581"/>
    </source>
</evidence>
<dbReference type="SUPFAM" id="SSF55874">
    <property type="entry name" value="ATPase domain of HSP90 chaperone/DNA topoisomerase II/histidine kinase"/>
    <property type="match status" value="1"/>
</dbReference>
<evidence type="ECO:0000256" key="1">
    <source>
        <dbReference type="ARBA" id="ARBA00022527"/>
    </source>
</evidence>
<dbReference type="InterPro" id="IPR003594">
    <property type="entry name" value="HATPase_dom"/>
</dbReference>
<dbReference type="CDD" id="cd16936">
    <property type="entry name" value="HATPase_RsbW-like"/>
    <property type="match status" value="1"/>
</dbReference>
<protein>
    <submittedName>
        <fullName evidence="4">ATP-binding protein</fullName>
    </submittedName>
</protein>
<reference evidence="5" key="1">
    <citation type="journal article" date="2019" name="Int. J. Syst. Evol. Microbiol.">
        <title>The Global Catalogue of Microorganisms (GCM) 10K type strain sequencing project: providing services to taxonomists for standard genome sequencing and annotation.</title>
        <authorList>
            <consortium name="The Broad Institute Genomics Platform"/>
            <consortium name="The Broad Institute Genome Sequencing Center for Infectious Disease"/>
            <person name="Wu L."/>
            <person name="Ma J."/>
        </authorList>
    </citation>
    <scope>NUCLEOTIDE SEQUENCE [LARGE SCALE GENOMIC DNA]</scope>
    <source>
        <strain evidence="5">JCM 10411</strain>
    </source>
</reference>
<feature type="region of interest" description="Disordered" evidence="2">
    <location>
        <begin position="99"/>
        <end position="119"/>
    </location>
</feature>
<dbReference type="PANTHER" id="PTHR35526:SF3">
    <property type="entry name" value="ANTI-SIGMA-F FACTOR RSBW"/>
    <property type="match status" value="1"/>
</dbReference>